<evidence type="ECO:0000313" key="3">
    <source>
        <dbReference type="Proteomes" id="UP000324222"/>
    </source>
</evidence>
<dbReference type="Proteomes" id="UP000324222">
    <property type="component" value="Unassembled WGS sequence"/>
</dbReference>
<name>A0A5B7D6S3_PORTR</name>
<keyword evidence="3" id="KW-1185">Reference proteome</keyword>
<comment type="caution">
    <text evidence="2">The sequence shown here is derived from an EMBL/GenBank/DDBJ whole genome shotgun (WGS) entry which is preliminary data.</text>
</comment>
<gene>
    <name evidence="2" type="ORF">E2C01_009835</name>
</gene>
<evidence type="ECO:0000313" key="2">
    <source>
        <dbReference type="EMBL" id="MPC16991.1"/>
    </source>
</evidence>
<organism evidence="2 3">
    <name type="scientific">Portunus trituberculatus</name>
    <name type="common">Swimming crab</name>
    <name type="synonym">Neptunus trituberculatus</name>
    <dbReference type="NCBI Taxonomy" id="210409"/>
    <lineage>
        <taxon>Eukaryota</taxon>
        <taxon>Metazoa</taxon>
        <taxon>Ecdysozoa</taxon>
        <taxon>Arthropoda</taxon>
        <taxon>Crustacea</taxon>
        <taxon>Multicrustacea</taxon>
        <taxon>Malacostraca</taxon>
        <taxon>Eumalacostraca</taxon>
        <taxon>Eucarida</taxon>
        <taxon>Decapoda</taxon>
        <taxon>Pleocyemata</taxon>
        <taxon>Brachyura</taxon>
        <taxon>Eubrachyura</taxon>
        <taxon>Portunoidea</taxon>
        <taxon>Portunidae</taxon>
        <taxon>Portuninae</taxon>
        <taxon>Portunus</taxon>
    </lineage>
</organism>
<feature type="region of interest" description="Disordered" evidence="1">
    <location>
        <begin position="21"/>
        <end position="41"/>
    </location>
</feature>
<dbReference type="AlphaFoldDB" id="A0A5B7D6S3"/>
<evidence type="ECO:0000256" key="1">
    <source>
        <dbReference type="SAM" id="MobiDB-lite"/>
    </source>
</evidence>
<feature type="compositionally biased region" description="Basic residues" evidence="1">
    <location>
        <begin position="21"/>
        <end position="30"/>
    </location>
</feature>
<protein>
    <submittedName>
        <fullName evidence="2">Uncharacterized protein</fullName>
    </submittedName>
</protein>
<sequence>MRYWESGQLLCSEPVLEVNRQRHSARRHTPLRPAPPRQPVNTQLIVAPTRFLSSPHTPHPRHT</sequence>
<reference evidence="2 3" key="1">
    <citation type="submission" date="2019-05" db="EMBL/GenBank/DDBJ databases">
        <title>Another draft genome of Portunus trituberculatus and its Hox gene families provides insights of decapod evolution.</title>
        <authorList>
            <person name="Jeong J.-H."/>
            <person name="Song I."/>
            <person name="Kim S."/>
            <person name="Choi T."/>
            <person name="Kim D."/>
            <person name="Ryu S."/>
            <person name="Kim W."/>
        </authorList>
    </citation>
    <scope>NUCLEOTIDE SEQUENCE [LARGE SCALE GENOMIC DNA]</scope>
    <source>
        <tissue evidence="2">Muscle</tissue>
    </source>
</reference>
<proteinExistence type="predicted"/>
<dbReference type="EMBL" id="VSRR010000553">
    <property type="protein sequence ID" value="MPC16991.1"/>
    <property type="molecule type" value="Genomic_DNA"/>
</dbReference>
<accession>A0A5B7D6S3</accession>